<dbReference type="AlphaFoldDB" id="A0A372EH96"/>
<dbReference type="EMBL" id="QVLS01000010">
    <property type="protein sequence ID" value="RFP77671.1"/>
    <property type="molecule type" value="Genomic_DNA"/>
</dbReference>
<dbReference type="Proteomes" id="UP000261931">
    <property type="component" value="Unassembled WGS sequence"/>
</dbReference>
<keyword evidence="1" id="KW-0732">Signal</keyword>
<name>A0A372EH96_9BURK</name>
<reference evidence="2 3" key="1">
    <citation type="submission" date="2018-08" db="EMBL/GenBank/DDBJ databases">
        <title>Hydrogenophaga sp. LA-38 isolated from sludge.</title>
        <authorList>
            <person name="Im W.-T."/>
        </authorList>
    </citation>
    <scope>NUCLEOTIDE SEQUENCE [LARGE SCALE GENOMIC DNA]</scope>
    <source>
        <strain evidence="2 3">LA-38</strain>
    </source>
</reference>
<evidence type="ECO:0000313" key="2">
    <source>
        <dbReference type="EMBL" id="RFP77671.1"/>
    </source>
</evidence>
<comment type="caution">
    <text evidence="2">The sequence shown here is derived from an EMBL/GenBank/DDBJ whole genome shotgun (WGS) entry which is preliminary data.</text>
</comment>
<feature type="chain" id="PRO_5016869007" description="Pnap3591-like protein" evidence="1">
    <location>
        <begin position="20"/>
        <end position="150"/>
    </location>
</feature>
<accession>A0A372EH96</accession>
<evidence type="ECO:0000313" key="3">
    <source>
        <dbReference type="Proteomes" id="UP000261931"/>
    </source>
</evidence>
<evidence type="ECO:0000256" key="1">
    <source>
        <dbReference type="SAM" id="SignalP"/>
    </source>
</evidence>
<feature type="signal peptide" evidence="1">
    <location>
        <begin position="1"/>
        <end position="19"/>
    </location>
</feature>
<gene>
    <name evidence="2" type="ORF">DY262_15835</name>
</gene>
<protein>
    <recommendedName>
        <fullName evidence="4">Pnap3591-like protein</fullName>
    </recommendedName>
</protein>
<organism evidence="2 3">
    <name type="scientific">Hydrogenophaga borbori</name>
    <dbReference type="NCBI Taxonomy" id="2294117"/>
    <lineage>
        <taxon>Bacteria</taxon>
        <taxon>Pseudomonadati</taxon>
        <taxon>Pseudomonadota</taxon>
        <taxon>Betaproteobacteria</taxon>
        <taxon>Burkholderiales</taxon>
        <taxon>Comamonadaceae</taxon>
        <taxon>Hydrogenophaga</taxon>
    </lineage>
</organism>
<evidence type="ECO:0008006" key="4">
    <source>
        <dbReference type="Google" id="ProtNLM"/>
    </source>
</evidence>
<keyword evidence="3" id="KW-1185">Reference proteome</keyword>
<proteinExistence type="predicted"/>
<sequence length="150" mass="16471">MACLASALLGAALALPAAANPHRLDDSQSYTVPPNVQMQWLPLKPGQPFGQGMEAWLRVNVRIDTGPWAGRSGRVYMVLPSDQASRVEAVWTTQGRLLAGRLLSGERALVYAGPIPGPTLQDQLQVRLRANPDWTSNSRRLDFHFELDVD</sequence>